<dbReference type="SUPFAM" id="SSF103473">
    <property type="entry name" value="MFS general substrate transporter"/>
    <property type="match status" value="1"/>
</dbReference>
<keyword evidence="7 8" id="KW-0472">Membrane</keyword>
<name>Q92G05_RICCN</name>
<keyword evidence="10" id="KW-0012">Acyltransferase</keyword>
<dbReference type="HOGENOM" id="CLU_1720955_0_0_5"/>
<proteinExistence type="predicted"/>
<dbReference type="PIR" id="B97865">
    <property type="entry name" value="B97865"/>
</dbReference>
<dbReference type="EMBL" id="AE006914">
    <property type="protein sequence ID" value="AAL03860.1"/>
    <property type="molecule type" value="Genomic_DNA"/>
</dbReference>
<evidence type="ECO:0000313" key="10">
    <source>
        <dbReference type="EMBL" id="AAL03860.1"/>
    </source>
</evidence>
<dbReference type="PROSITE" id="PS50850">
    <property type="entry name" value="MFS"/>
    <property type="match status" value="1"/>
</dbReference>
<feature type="transmembrane region" description="Helical" evidence="8">
    <location>
        <begin position="115"/>
        <end position="134"/>
    </location>
</feature>
<reference evidence="10 11" key="1">
    <citation type="journal article" date="2001" name="Science">
        <title>Mechanisms of evolution in Rickettsia conorii and R. prowazekii.</title>
        <authorList>
            <person name="Ogata H."/>
            <person name="Audic S."/>
            <person name="Renesto-Audiffren P."/>
            <person name="Fournier P.-E."/>
            <person name="Barbe V."/>
            <person name="Samson D."/>
            <person name="Roux V."/>
            <person name="Cossart P."/>
            <person name="Weissenbach J."/>
            <person name="Claverie J.-M."/>
            <person name="Raoult D."/>
        </authorList>
    </citation>
    <scope>NUCLEOTIDE SEQUENCE [LARGE SCALE GENOMIC DNA]</scope>
    <source>
        <strain evidence="11">ATCC VR-613 / Malish 7</strain>
    </source>
</reference>
<dbReference type="Gene3D" id="1.20.1250.20">
    <property type="entry name" value="MFS general substrate transporter like domains"/>
    <property type="match status" value="1"/>
</dbReference>
<dbReference type="PATRIC" id="fig|272944.4.peg.1516"/>
<dbReference type="PANTHER" id="PTHR43528:SF1">
    <property type="entry name" value="ALPHA-KETOGLUTARATE PERMEASE"/>
    <property type="match status" value="1"/>
</dbReference>
<dbReference type="Proteomes" id="UP000000816">
    <property type="component" value="Chromosome"/>
</dbReference>
<evidence type="ECO:0000256" key="3">
    <source>
        <dbReference type="ARBA" id="ARBA00022475"/>
    </source>
</evidence>
<evidence type="ECO:0000313" key="11">
    <source>
        <dbReference type="Proteomes" id="UP000000816"/>
    </source>
</evidence>
<evidence type="ECO:0000256" key="8">
    <source>
        <dbReference type="SAM" id="Phobius"/>
    </source>
</evidence>
<dbReference type="Pfam" id="PF00083">
    <property type="entry name" value="Sugar_tr"/>
    <property type="match status" value="1"/>
</dbReference>
<dbReference type="GO" id="GO:0005886">
    <property type="term" value="C:plasma membrane"/>
    <property type="evidence" value="ECO:0007669"/>
    <property type="project" value="UniProtKB-SubCell"/>
</dbReference>
<dbReference type="GO" id="GO:0015293">
    <property type="term" value="F:symporter activity"/>
    <property type="evidence" value="ECO:0007669"/>
    <property type="project" value="UniProtKB-KW"/>
</dbReference>
<dbReference type="InterPro" id="IPR005829">
    <property type="entry name" value="Sugar_transporter_CS"/>
</dbReference>
<protein>
    <submittedName>
        <fullName evidence="10">Proline/betaine transporter-like protein</fullName>
        <ecNumber evidence="10">2.3.1.129</ecNumber>
    </submittedName>
</protein>
<dbReference type="AlphaFoldDB" id="Q92G05"/>
<keyword evidence="5" id="KW-0769">Symport</keyword>
<keyword evidence="6 8" id="KW-1133">Transmembrane helix</keyword>
<evidence type="ECO:0000256" key="7">
    <source>
        <dbReference type="ARBA" id="ARBA00023136"/>
    </source>
</evidence>
<feature type="transmembrane region" description="Helical" evidence="8">
    <location>
        <begin position="6"/>
        <end position="27"/>
    </location>
</feature>
<dbReference type="PANTHER" id="PTHR43528">
    <property type="entry name" value="ALPHA-KETOGLUTARATE PERMEASE"/>
    <property type="match status" value="1"/>
</dbReference>
<dbReference type="GO" id="GO:0008780">
    <property type="term" value="F:acyl-[acyl-carrier-protein]-UDP-N-acetylglucosamine O-acyltransferase activity"/>
    <property type="evidence" value="ECO:0007669"/>
    <property type="project" value="UniProtKB-EC"/>
</dbReference>
<keyword evidence="4 8" id="KW-0812">Transmembrane</keyword>
<feature type="transmembrane region" description="Helical" evidence="8">
    <location>
        <begin position="80"/>
        <end position="103"/>
    </location>
</feature>
<evidence type="ECO:0000259" key="9">
    <source>
        <dbReference type="PROSITE" id="PS50850"/>
    </source>
</evidence>
<keyword evidence="2" id="KW-0813">Transport</keyword>
<dbReference type="InterPro" id="IPR036259">
    <property type="entry name" value="MFS_trans_sf"/>
</dbReference>
<dbReference type="PROSITE" id="PS00217">
    <property type="entry name" value="SUGAR_TRANSPORT_2"/>
    <property type="match status" value="1"/>
</dbReference>
<dbReference type="InterPro" id="IPR005828">
    <property type="entry name" value="MFS_sugar_transport-like"/>
</dbReference>
<sequence length="152" mass="16417">MQETLTFAVFAAGFVVRPLGGIIFGNIGDRFGRRSYKTIGIAAPIILTIIRLIQGFSLGGEFSGCISYIVEHASFEQRGLAGSSSCVSMCGGMLLGLGTAAGFSYFMPADILFEWGWRIPFIAGLFISSVGLYIRKNLAESPIYKKAKGTRR</sequence>
<dbReference type="InterPro" id="IPR051084">
    <property type="entry name" value="H+-coupled_symporters"/>
</dbReference>
<dbReference type="KEGG" id="rco:RC1322"/>
<keyword evidence="10" id="KW-0808">Transferase</keyword>
<accession>Q92G05</accession>
<evidence type="ECO:0000256" key="4">
    <source>
        <dbReference type="ARBA" id="ARBA00022692"/>
    </source>
</evidence>
<feature type="domain" description="Major facilitator superfamily (MFS) profile" evidence="9">
    <location>
        <begin position="1"/>
        <end position="152"/>
    </location>
</feature>
<keyword evidence="3" id="KW-1003">Cell membrane</keyword>
<evidence type="ECO:0000256" key="6">
    <source>
        <dbReference type="ARBA" id="ARBA00022989"/>
    </source>
</evidence>
<gene>
    <name evidence="10" type="ordered locus">RC1322</name>
</gene>
<evidence type="ECO:0000256" key="5">
    <source>
        <dbReference type="ARBA" id="ARBA00022847"/>
    </source>
</evidence>
<organism evidence="10 11">
    <name type="scientific">Rickettsia conorii (strain ATCC VR-613 / Malish 7)</name>
    <dbReference type="NCBI Taxonomy" id="272944"/>
    <lineage>
        <taxon>Bacteria</taxon>
        <taxon>Pseudomonadati</taxon>
        <taxon>Pseudomonadota</taxon>
        <taxon>Alphaproteobacteria</taxon>
        <taxon>Rickettsiales</taxon>
        <taxon>Rickettsiaceae</taxon>
        <taxon>Rickettsieae</taxon>
        <taxon>Rickettsia</taxon>
        <taxon>spotted fever group</taxon>
    </lineage>
</organism>
<evidence type="ECO:0000256" key="1">
    <source>
        <dbReference type="ARBA" id="ARBA00004651"/>
    </source>
</evidence>
<dbReference type="EC" id="2.3.1.129" evidence="10"/>
<comment type="subcellular location">
    <subcellularLocation>
        <location evidence="1">Cell membrane</location>
        <topology evidence="1">Multi-pass membrane protein</topology>
    </subcellularLocation>
</comment>
<dbReference type="InterPro" id="IPR020846">
    <property type="entry name" value="MFS_dom"/>
</dbReference>
<evidence type="ECO:0000256" key="2">
    <source>
        <dbReference type="ARBA" id="ARBA00022448"/>
    </source>
</evidence>